<evidence type="ECO:0000313" key="6">
    <source>
        <dbReference type="EMBL" id="MYM22650.1"/>
    </source>
</evidence>
<evidence type="ECO:0000256" key="2">
    <source>
        <dbReference type="ARBA" id="ARBA00023125"/>
    </source>
</evidence>
<feature type="domain" description="HTH luxR-type" evidence="4">
    <location>
        <begin position="148"/>
        <end position="213"/>
    </location>
</feature>
<dbReference type="EMBL" id="WWCN01000004">
    <property type="protein sequence ID" value="MYM22650.1"/>
    <property type="molecule type" value="Genomic_DNA"/>
</dbReference>
<dbReference type="InterPro" id="IPR011006">
    <property type="entry name" value="CheY-like_superfamily"/>
</dbReference>
<dbReference type="PANTHER" id="PTHR45566:SF2">
    <property type="entry name" value="NARL SUBFAMILY"/>
    <property type="match status" value="1"/>
</dbReference>
<dbReference type="PROSITE" id="PS50110">
    <property type="entry name" value="RESPONSE_REGULATORY"/>
    <property type="match status" value="1"/>
</dbReference>
<dbReference type="SUPFAM" id="SSF46894">
    <property type="entry name" value="C-terminal effector domain of the bipartite response regulators"/>
    <property type="match status" value="1"/>
</dbReference>
<comment type="caution">
    <text evidence="6">The sequence shown here is derived from an EMBL/GenBank/DDBJ whole genome shotgun (WGS) entry which is preliminary data.</text>
</comment>
<dbReference type="GO" id="GO:0003677">
    <property type="term" value="F:DNA binding"/>
    <property type="evidence" value="ECO:0007669"/>
    <property type="project" value="UniProtKB-KW"/>
</dbReference>
<dbReference type="Pfam" id="PF00196">
    <property type="entry name" value="GerE"/>
    <property type="match status" value="1"/>
</dbReference>
<dbReference type="PANTHER" id="PTHR45566">
    <property type="entry name" value="HTH-TYPE TRANSCRIPTIONAL REGULATOR YHJB-RELATED"/>
    <property type="match status" value="1"/>
</dbReference>
<dbReference type="PRINTS" id="PR00038">
    <property type="entry name" value="HTHLUXR"/>
</dbReference>
<dbReference type="SMART" id="SM00448">
    <property type="entry name" value="REC"/>
    <property type="match status" value="1"/>
</dbReference>
<dbReference type="PROSITE" id="PS00622">
    <property type="entry name" value="HTH_LUXR_1"/>
    <property type="match status" value="1"/>
</dbReference>
<feature type="modified residue" description="4-aspartylphosphate" evidence="3">
    <location>
        <position position="69"/>
    </location>
</feature>
<dbReference type="CDD" id="cd17535">
    <property type="entry name" value="REC_NarL-like"/>
    <property type="match status" value="1"/>
</dbReference>
<dbReference type="GO" id="GO:0006355">
    <property type="term" value="P:regulation of DNA-templated transcription"/>
    <property type="evidence" value="ECO:0007669"/>
    <property type="project" value="InterPro"/>
</dbReference>
<protein>
    <submittedName>
        <fullName evidence="6">Response regulator</fullName>
    </submittedName>
</protein>
<organism evidence="6 7">
    <name type="scientific">Duganella flavida</name>
    <dbReference type="NCBI Taxonomy" id="2692175"/>
    <lineage>
        <taxon>Bacteria</taxon>
        <taxon>Pseudomonadati</taxon>
        <taxon>Pseudomonadota</taxon>
        <taxon>Betaproteobacteria</taxon>
        <taxon>Burkholderiales</taxon>
        <taxon>Oxalobacteraceae</taxon>
        <taxon>Telluria group</taxon>
        <taxon>Duganella</taxon>
    </lineage>
</organism>
<gene>
    <name evidence="6" type="ORF">GTP46_08325</name>
</gene>
<keyword evidence="7" id="KW-1185">Reference proteome</keyword>
<proteinExistence type="predicted"/>
<dbReference type="InterPro" id="IPR051015">
    <property type="entry name" value="EvgA-like"/>
</dbReference>
<dbReference type="InterPro" id="IPR058245">
    <property type="entry name" value="NreC/VraR/RcsB-like_REC"/>
</dbReference>
<dbReference type="RefSeq" id="WP_161006148.1">
    <property type="nucleotide sequence ID" value="NZ_WWCN01000004.1"/>
</dbReference>
<keyword evidence="1 3" id="KW-0597">Phosphoprotein</keyword>
<dbReference type="SMART" id="SM00421">
    <property type="entry name" value="HTH_LUXR"/>
    <property type="match status" value="1"/>
</dbReference>
<dbReference type="Proteomes" id="UP000479335">
    <property type="component" value="Unassembled WGS sequence"/>
</dbReference>
<evidence type="ECO:0000256" key="3">
    <source>
        <dbReference type="PROSITE-ProRule" id="PRU00169"/>
    </source>
</evidence>
<evidence type="ECO:0000259" key="4">
    <source>
        <dbReference type="PROSITE" id="PS50043"/>
    </source>
</evidence>
<dbReference type="InterPro" id="IPR000792">
    <property type="entry name" value="Tscrpt_reg_LuxR_C"/>
</dbReference>
<dbReference type="InterPro" id="IPR016032">
    <property type="entry name" value="Sig_transdc_resp-reg_C-effctor"/>
</dbReference>
<dbReference type="AlphaFoldDB" id="A0A6L8K5Y0"/>
<dbReference type="PROSITE" id="PS50043">
    <property type="entry name" value="HTH_LUXR_2"/>
    <property type="match status" value="1"/>
</dbReference>
<name>A0A6L8K5Y0_9BURK</name>
<dbReference type="GO" id="GO:0000160">
    <property type="term" value="P:phosphorelay signal transduction system"/>
    <property type="evidence" value="ECO:0007669"/>
    <property type="project" value="InterPro"/>
</dbReference>
<dbReference type="SUPFAM" id="SSF52172">
    <property type="entry name" value="CheY-like"/>
    <property type="match status" value="1"/>
</dbReference>
<reference evidence="6 7" key="1">
    <citation type="submission" date="2019-12" db="EMBL/GenBank/DDBJ databases">
        <title>Novel species isolated from a subtropical stream in China.</title>
        <authorList>
            <person name="Lu H."/>
        </authorList>
    </citation>
    <scope>NUCLEOTIDE SEQUENCE [LARGE SCALE GENOMIC DNA]</scope>
    <source>
        <strain evidence="6 7">FT135W</strain>
    </source>
</reference>
<evidence type="ECO:0000313" key="7">
    <source>
        <dbReference type="Proteomes" id="UP000479335"/>
    </source>
</evidence>
<dbReference type="CDD" id="cd06170">
    <property type="entry name" value="LuxR_C_like"/>
    <property type="match status" value="1"/>
</dbReference>
<dbReference type="InterPro" id="IPR001789">
    <property type="entry name" value="Sig_transdc_resp-reg_receiver"/>
</dbReference>
<feature type="domain" description="Response regulatory" evidence="5">
    <location>
        <begin position="18"/>
        <end position="134"/>
    </location>
</feature>
<evidence type="ECO:0000256" key="1">
    <source>
        <dbReference type="ARBA" id="ARBA00022553"/>
    </source>
</evidence>
<dbReference type="Gene3D" id="3.40.50.2300">
    <property type="match status" value="1"/>
</dbReference>
<evidence type="ECO:0000259" key="5">
    <source>
        <dbReference type="PROSITE" id="PS50110"/>
    </source>
</evidence>
<sequence>MPYHHQPETKPANGLPIRILIADDHQLLREGLQAVIAKAADMTLVATASSGEEAVEKFKATIPDVTLMDVRMPGMDGLGAIEAIRAFNSNAKIIALSTYAGDALVRSVQRLGARGYLLKSMLAEKMFTAIRDVHAGCMCWPPDDGRGMMRTKDELSPREREVIHFVACGGTNKEIGLHLGITEETVKGYMRSILPKLGASDRANAVAISLQRGILNAWELEATPR</sequence>
<accession>A0A6L8K5Y0</accession>
<dbReference type="Pfam" id="PF00072">
    <property type="entry name" value="Response_reg"/>
    <property type="match status" value="1"/>
</dbReference>
<keyword evidence="2" id="KW-0238">DNA-binding</keyword>